<feature type="compositionally biased region" description="Acidic residues" evidence="2">
    <location>
        <begin position="148"/>
        <end position="160"/>
    </location>
</feature>
<dbReference type="OrthoDB" id="2548197at2759"/>
<dbReference type="PANTHER" id="PTHR42942">
    <property type="entry name" value="6-O-METHYLGUANINE DNA METHYLTRANSFERASE"/>
    <property type="match status" value="1"/>
</dbReference>
<dbReference type="InterPro" id="IPR036388">
    <property type="entry name" value="WH-like_DNA-bd_sf"/>
</dbReference>
<reference evidence="4 5" key="1">
    <citation type="journal article" date="2011" name="PLoS Genet.">
        <title>Genomic analysis of the necrotrophic fungal pathogens Sclerotinia sclerotiorum and Botrytis cinerea.</title>
        <authorList>
            <person name="Amselem J."/>
            <person name="Cuomo C.A."/>
            <person name="van Kan J.A."/>
            <person name="Viaud M."/>
            <person name="Benito E.P."/>
            <person name="Couloux A."/>
            <person name="Coutinho P.M."/>
            <person name="de Vries R.P."/>
            <person name="Dyer P.S."/>
            <person name="Fillinger S."/>
            <person name="Fournier E."/>
            <person name="Gout L."/>
            <person name="Hahn M."/>
            <person name="Kohn L."/>
            <person name="Lapalu N."/>
            <person name="Plummer K.M."/>
            <person name="Pradier J.M."/>
            <person name="Quevillon E."/>
            <person name="Sharon A."/>
            <person name="Simon A."/>
            <person name="ten Have A."/>
            <person name="Tudzynski B."/>
            <person name="Tudzynski P."/>
            <person name="Wincker P."/>
            <person name="Andrew M."/>
            <person name="Anthouard V."/>
            <person name="Beever R.E."/>
            <person name="Beffa R."/>
            <person name="Benoit I."/>
            <person name="Bouzid O."/>
            <person name="Brault B."/>
            <person name="Chen Z."/>
            <person name="Choquer M."/>
            <person name="Collemare J."/>
            <person name="Cotton P."/>
            <person name="Danchin E.G."/>
            <person name="Da Silva C."/>
            <person name="Gautier A."/>
            <person name="Giraud C."/>
            <person name="Giraud T."/>
            <person name="Gonzalez C."/>
            <person name="Grossetete S."/>
            <person name="Guldener U."/>
            <person name="Henrissat B."/>
            <person name="Howlett B.J."/>
            <person name="Kodira C."/>
            <person name="Kretschmer M."/>
            <person name="Lappartient A."/>
            <person name="Leroch M."/>
            <person name="Levis C."/>
            <person name="Mauceli E."/>
            <person name="Neuveglise C."/>
            <person name="Oeser B."/>
            <person name="Pearson M."/>
            <person name="Poulain J."/>
            <person name="Poussereau N."/>
            <person name="Quesneville H."/>
            <person name="Rascle C."/>
            <person name="Schumacher J."/>
            <person name="Segurens B."/>
            <person name="Sexton A."/>
            <person name="Silva E."/>
            <person name="Sirven C."/>
            <person name="Soanes D.M."/>
            <person name="Talbot N.J."/>
            <person name="Templeton M."/>
            <person name="Yandava C."/>
            <person name="Yarden O."/>
            <person name="Zeng Q."/>
            <person name="Rollins J.A."/>
            <person name="Lebrun M.H."/>
            <person name="Dickman M."/>
        </authorList>
    </citation>
    <scope>NUCLEOTIDE SEQUENCE [LARGE SCALE GENOMIC DNA]</scope>
    <source>
        <strain evidence="4 5">B05.10</strain>
    </source>
</reference>
<feature type="domain" description="Methylated-DNA-[protein]-cysteine S-methyltransferase DNA binding" evidence="3">
    <location>
        <begin position="10"/>
        <end position="108"/>
    </location>
</feature>
<dbReference type="GO" id="GO:0006281">
    <property type="term" value="P:DNA repair"/>
    <property type="evidence" value="ECO:0007669"/>
    <property type="project" value="InterPro"/>
</dbReference>
<evidence type="ECO:0000256" key="2">
    <source>
        <dbReference type="SAM" id="MobiDB-lite"/>
    </source>
</evidence>
<evidence type="ECO:0000313" key="4">
    <source>
        <dbReference type="EMBL" id="ATZ56875.1"/>
    </source>
</evidence>
<name>A0A384K226_BOTFB</name>
<reference evidence="4 5" key="2">
    <citation type="journal article" date="2012" name="Eukaryot. Cell">
        <title>Genome update of Botrytis cinerea strains B05.10 and T4.</title>
        <authorList>
            <person name="Staats M."/>
            <person name="van Kan J.A."/>
        </authorList>
    </citation>
    <scope>NUCLEOTIDE SEQUENCE [LARGE SCALE GENOMIC DNA]</scope>
    <source>
        <strain evidence="4 5">B05.10</strain>
    </source>
</reference>
<feature type="region of interest" description="Disordered" evidence="2">
    <location>
        <begin position="133"/>
        <end position="160"/>
    </location>
</feature>
<dbReference type="KEGG" id="bfu:BCIN_14g00900"/>
<dbReference type="RefSeq" id="XP_024552798.1">
    <property type="nucleotide sequence ID" value="XM_024696984.1"/>
</dbReference>
<dbReference type="Pfam" id="PF01035">
    <property type="entry name" value="DNA_binding_1"/>
    <property type="match status" value="1"/>
</dbReference>
<sequence>MPRTDEAASFYHAVYSAIQEIPYGKVTTYGHIARLIGMPHRPRQVGICLKHLPASPTDSSTSTSTSTHPFHNANVPWQRVINAKGGISPRAHPSGAQNQAAILRSEGIEVTNGSLNTLLVSLPTYGWFPRQLPSEEAAGLDPPINSDSDTDSDLDADAEE</sequence>
<organism evidence="4 5">
    <name type="scientific">Botryotinia fuckeliana (strain B05.10)</name>
    <name type="common">Noble rot fungus</name>
    <name type="synonym">Botrytis cinerea</name>
    <dbReference type="NCBI Taxonomy" id="332648"/>
    <lineage>
        <taxon>Eukaryota</taxon>
        <taxon>Fungi</taxon>
        <taxon>Dikarya</taxon>
        <taxon>Ascomycota</taxon>
        <taxon>Pezizomycotina</taxon>
        <taxon>Leotiomycetes</taxon>
        <taxon>Helotiales</taxon>
        <taxon>Sclerotiniaceae</taxon>
        <taxon>Botrytis</taxon>
    </lineage>
</organism>
<reference evidence="4 5" key="3">
    <citation type="journal article" date="2017" name="Mol. Plant Pathol.">
        <title>A gapless genome sequence of the fungus Botrytis cinerea.</title>
        <authorList>
            <person name="Van Kan J.A."/>
            <person name="Stassen J.H."/>
            <person name="Mosbach A."/>
            <person name="Van Der Lee T.A."/>
            <person name="Faino L."/>
            <person name="Farmer A.D."/>
            <person name="Papasotiriou D.G."/>
            <person name="Zhou S."/>
            <person name="Seidl M.F."/>
            <person name="Cottam E."/>
            <person name="Edel D."/>
            <person name="Hahn M."/>
            <person name="Schwartz D.C."/>
            <person name="Dietrich R.A."/>
            <person name="Widdison S."/>
            <person name="Scalliet G."/>
        </authorList>
    </citation>
    <scope>NUCLEOTIDE SEQUENCE [LARGE SCALE GENOMIC DNA]</scope>
    <source>
        <strain evidence="4 5">B05.10</strain>
    </source>
</reference>
<keyword evidence="1" id="KW-0227">DNA damage</keyword>
<evidence type="ECO:0000313" key="5">
    <source>
        <dbReference type="Proteomes" id="UP000001798"/>
    </source>
</evidence>
<dbReference type="GeneID" id="5430560"/>
<dbReference type="AlphaFoldDB" id="A0A384K226"/>
<proteinExistence type="predicted"/>
<dbReference type="GO" id="GO:0003824">
    <property type="term" value="F:catalytic activity"/>
    <property type="evidence" value="ECO:0007669"/>
    <property type="project" value="InterPro"/>
</dbReference>
<dbReference type="InterPro" id="IPR014048">
    <property type="entry name" value="MethylDNA_cys_MeTrfase_DNA-bd"/>
</dbReference>
<dbReference type="SUPFAM" id="SSF46767">
    <property type="entry name" value="Methylated DNA-protein cysteine methyltransferase, C-terminal domain"/>
    <property type="match status" value="1"/>
</dbReference>
<dbReference type="Gene3D" id="1.10.10.10">
    <property type="entry name" value="Winged helix-like DNA-binding domain superfamily/Winged helix DNA-binding domain"/>
    <property type="match status" value="1"/>
</dbReference>
<gene>
    <name evidence="4" type="ORF">BCIN_14g00900</name>
</gene>
<evidence type="ECO:0000256" key="1">
    <source>
        <dbReference type="ARBA" id="ARBA00022763"/>
    </source>
</evidence>
<dbReference type="EMBL" id="CP009818">
    <property type="protein sequence ID" value="ATZ56875.1"/>
    <property type="molecule type" value="Genomic_DNA"/>
</dbReference>
<evidence type="ECO:0000259" key="3">
    <source>
        <dbReference type="Pfam" id="PF01035"/>
    </source>
</evidence>
<dbReference type="InterPro" id="IPR036217">
    <property type="entry name" value="MethylDNA_cys_MeTrfase_DNAb"/>
</dbReference>
<protein>
    <recommendedName>
        <fullName evidence="3">Methylated-DNA-[protein]-cysteine S-methyltransferase DNA binding domain-containing protein</fullName>
    </recommendedName>
</protein>
<dbReference type="VEuPathDB" id="FungiDB:Bcin14g00900"/>
<accession>A0A384K226</accession>
<dbReference type="Proteomes" id="UP000001798">
    <property type="component" value="Chromosome 14"/>
</dbReference>
<keyword evidence="5" id="KW-1185">Reference proteome</keyword>
<dbReference type="CDD" id="cd06445">
    <property type="entry name" value="ATase"/>
    <property type="match status" value="1"/>
</dbReference>
<dbReference type="PANTHER" id="PTHR42942:SF1">
    <property type="entry name" value="ALKYLTRANSFERASE-LIKE PROTEIN 1"/>
    <property type="match status" value="1"/>
</dbReference>
<dbReference type="InterPro" id="IPR052520">
    <property type="entry name" value="ATL_DNA_repair"/>
</dbReference>